<reference evidence="1" key="1">
    <citation type="submission" date="2022-03" db="EMBL/GenBank/DDBJ databases">
        <authorList>
            <person name="Martin C."/>
        </authorList>
    </citation>
    <scope>NUCLEOTIDE SEQUENCE</scope>
</reference>
<keyword evidence="2" id="KW-1185">Reference proteome</keyword>
<accession>A0A8S4NMF5</accession>
<organism evidence="1 2">
    <name type="scientific">Owenia fusiformis</name>
    <name type="common">Polychaete worm</name>
    <dbReference type="NCBI Taxonomy" id="6347"/>
    <lineage>
        <taxon>Eukaryota</taxon>
        <taxon>Metazoa</taxon>
        <taxon>Spiralia</taxon>
        <taxon>Lophotrochozoa</taxon>
        <taxon>Annelida</taxon>
        <taxon>Polychaeta</taxon>
        <taxon>Sedentaria</taxon>
        <taxon>Canalipalpata</taxon>
        <taxon>Sabellida</taxon>
        <taxon>Oweniida</taxon>
        <taxon>Oweniidae</taxon>
        <taxon>Owenia</taxon>
    </lineage>
</organism>
<evidence type="ECO:0000313" key="1">
    <source>
        <dbReference type="EMBL" id="CAH1782771.1"/>
    </source>
</evidence>
<sequence>AVTRLRGYTCILRNPTSGVVVALWRCSVVPSPVGTGPPSPLTCPSSVGVSRPLVKLAPTILITDNAATTAVQHRKPSSTSFYIFFSLTLEINSFLEISFSFVCSERSRSCVYMLF</sequence>
<protein>
    <submittedName>
        <fullName evidence="1">Uncharacterized protein</fullName>
    </submittedName>
</protein>
<proteinExistence type="predicted"/>
<dbReference type="AlphaFoldDB" id="A0A8S4NMF5"/>
<dbReference type="Proteomes" id="UP000749559">
    <property type="component" value="Unassembled WGS sequence"/>
</dbReference>
<feature type="non-terminal residue" evidence="1">
    <location>
        <position position="1"/>
    </location>
</feature>
<comment type="caution">
    <text evidence="1">The sequence shown here is derived from an EMBL/GenBank/DDBJ whole genome shotgun (WGS) entry which is preliminary data.</text>
</comment>
<evidence type="ECO:0000313" key="2">
    <source>
        <dbReference type="Proteomes" id="UP000749559"/>
    </source>
</evidence>
<name>A0A8S4NMF5_OWEFU</name>
<dbReference type="EMBL" id="CAIIXF020000005">
    <property type="protein sequence ID" value="CAH1782771.1"/>
    <property type="molecule type" value="Genomic_DNA"/>
</dbReference>
<gene>
    <name evidence="1" type="ORF">OFUS_LOCUS9182</name>
</gene>